<protein>
    <submittedName>
        <fullName evidence="4">Uncharacterized protein</fullName>
    </submittedName>
</protein>
<evidence type="ECO:0000313" key="5">
    <source>
        <dbReference type="Proteomes" id="UP001271007"/>
    </source>
</evidence>
<keyword evidence="2" id="KW-0560">Oxidoreductase</keyword>
<dbReference type="GO" id="GO:0016616">
    <property type="term" value="F:oxidoreductase activity, acting on the CH-OH group of donors, NAD or NADP as acceptor"/>
    <property type="evidence" value="ECO:0007669"/>
    <property type="project" value="TreeGrafter"/>
</dbReference>
<comment type="similarity">
    <text evidence="1">Belongs to the short-chain dehydrogenases/reductases (SDR) family.</text>
</comment>
<dbReference type="Proteomes" id="UP001271007">
    <property type="component" value="Unassembled WGS sequence"/>
</dbReference>
<dbReference type="InterPro" id="IPR036291">
    <property type="entry name" value="NAD(P)-bd_dom_sf"/>
</dbReference>
<dbReference type="InterPro" id="IPR002347">
    <property type="entry name" value="SDR_fam"/>
</dbReference>
<evidence type="ECO:0000256" key="3">
    <source>
        <dbReference type="SAM" id="MobiDB-lite"/>
    </source>
</evidence>
<dbReference type="PANTHER" id="PTHR42760">
    <property type="entry name" value="SHORT-CHAIN DEHYDROGENASES/REDUCTASES FAMILY MEMBER"/>
    <property type="match status" value="1"/>
</dbReference>
<dbReference type="AlphaFoldDB" id="A0AAJ0GDX6"/>
<gene>
    <name evidence="4" type="ORF">LTR09_003955</name>
</gene>
<reference evidence="4" key="1">
    <citation type="submission" date="2023-04" db="EMBL/GenBank/DDBJ databases">
        <title>Black Yeasts Isolated from many extreme environments.</title>
        <authorList>
            <person name="Coleine C."/>
            <person name="Stajich J.E."/>
            <person name="Selbmann L."/>
        </authorList>
    </citation>
    <scope>NUCLEOTIDE SEQUENCE</scope>
    <source>
        <strain evidence="4">CCFEE 5312</strain>
    </source>
</reference>
<evidence type="ECO:0000313" key="4">
    <source>
        <dbReference type="EMBL" id="KAK3054797.1"/>
    </source>
</evidence>
<organism evidence="4 5">
    <name type="scientific">Extremus antarcticus</name>
    <dbReference type="NCBI Taxonomy" id="702011"/>
    <lineage>
        <taxon>Eukaryota</taxon>
        <taxon>Fungi</taxon>
        <taxon>Dikarya</taxon>
        <taxon>Ascomycota</taxon>
        <taxon>Pezizomycotina</taxon>
        <taxon>Dothideomycetes</taxon>
        <taxon>Dothideomycetidae</taxon>
        <taxon>Mycosphaerellales</taxon>
        <taxon>Extremaceae</taxon>
        <taxon>Extremus</taxon>
    </lineage>
</organism>
<feature type="region of interest" description="Disordered" evidence="3">
    <location>
        <begin position="385"/>
        <end position="406"/>
    </location>
</feature>
<dbReference type="EMBL" id="JAWDJX010000010">
    <property type="protein sequence ID" value="KAK3054797.1"/>
    <property type="molecule type" value="Genomic_DNA"/>
</dbReference>
<accession>A0AAJ0GDX6</accession>
<keyword evidence="5" id="KW-1185">Reference proteome</keyword>
<sequence>MGGNVAVIDALPEPVEEFHTLEKKFGIKATFQNADVTSENSLTSAVESAVSKHGEFHGCVPAAGIALDKPLAQHTWAESQRVLMVNTMGTFWTVKLIADNMAKHGQGGSIVLIASVAAQGIKIPEQNLAIYNMVGPLATELSEFNIRVNSISPGVILSPMTEKLKTALPGLAQMFENAAPVGRMGVPQDLTPAIIYLLSDAADPIAKAERIEVMFTVPFSKKAPGNGLVVLTVFYKIGDQNAMLRIDLDGLGDNVVAEALIERHILGVRRVTARFMLHESPSNAGANQEIRTCMQVLMPLAENCEFQIKIISLREGDGCNSSTRQHEGSLWGQSVLSMLKFTIEERFRRREGMGLTAKQSDKVLWGSLESDFTVYALAPVVPQPRDPSYPPPVIDGGRYTAEPDSI</sequence>
<comment type="caution">
    <text evidence="4">The sequence shown here is derived from an EMBL/GenBank/DDBJ whole genome shotgun (WGS) entry which is preliminary data.</text>
</comment>
<dbReference type="Pfam" id="PF13561">
    <property type="entry name" value="adh_short_C2"/>
    <property type="match status" value="1"/>
</dbReference>
<dbReference type="SUPFAM" id="SSF51735">
    <property type="entry name" value="NAD(P)-binding Rossmann-fold domains"/>
    <property type="match status" value="1"/>
</dbReference>
<evidence type="ECO:0000256" key="2">
    <source>
        <dbReference type="ARBA" id="ARBA00023002"/>
    </source>
</evidence>
<dbReference type="PANTHER" id="PTHR42760:SF115">
    <property type="entry name" value="3-OXOACYL-[ACYL-CARRIER-PROTEIN] REDUCTASE FABG"/>
    <property type="match status" value="1"/>
</dbReference>
<proteinExistence type="inferred from homology"/>
<dbReference type="Gene3D" id="3.40.50.720">
    <property type="entry name" value="NAD(P)-binding Rossmann-like Domain"/>
    <property type="match status" value="1"/>
</dbReference>
<name>A0AAJ0GDX6_9PEZI</name>
<evidence type="ECO:0000256" key="1">
    <source>
        <dbReference type="ARBA" id="ARBA00006484"/>
    </source>
</evidence>
<dbReference type="PRINTS" id="PR00081">
    <property type="entry name" value="GDHRDH"/>
</dbReference>